<keyword evidence="2" id="KW-1185">Reference proteome</keyword>
<accession>A0A0E0E745</accession>
<evidence type="ECO:0000313" key="1">
    <source>
        <dbReference type="EnsemblPlants" id="OMERI07G00910.1"/>
    </source>
</evidence>
<dbReference type="EnsemblPlants" id="OMERI07G00910.1">
    <property type="protein sequence ID" value="OMERI07G00910.1"/>
    <property type="gene ID" value="OMERI07G00910"/>
</dbReference>
<sequence length="104" mass="11556">MLLILMGGGMQMGEREKGRGRLWGKQSLTRRWAETRGGGANGVAAWRIDSIQLNCGQARARGMSDTTSRTQHNLMRKLELVREKGHVSVEVVVAYNTLFSQPLS</sequence>
<protein>
    <submittedName>
        <fullName evidence="1">Uncharacterized protein</fullName>
    </submittedName>
</protein>
<name>A0A0E0E745_9ORYZ</name>
<dbReference type="Gramene" id="OMERI07G00910.1">
    <property type="protein sequence ID" value="OMERI07G00910.1"/>
    <property type="gene ID" value="OMERI07G00910"/>
</dbReference>
<reference evidence="1" key="2">
    <citation type="submission" date="2018-05" db="EMBL/GenBank/DDBJ databases">
        <title>OmerRS3 (Oryza meridionalis Reference Sequence Version 3).</title>
        <authorList>
            <person name="Zhang J."/>
            <person name="Kudrna D."/>
            <person name="Lee S."/>
            <person name="Talag J."/>
            <person name="Welchert J."/>
            <person name="Wing R.A."/>
        </authorList>
    </citation>
    <scope>NUCLEOTIDE SEQUENCE [LARGE SCALE GENOMIC DNA]</scope>
    <source>
        <strain evidence="1">cv. OR44</strain>
    </source>
</reference>
<evidence type="ECO:0000313" key="2">
    <source>
        <dbReference type="Proteomes" id="UP000008021"/>
    </source>
</evidence>
<dbReference type="AlphaFoldDB" id="A0A0E0E745"/>
<proteinExistence type="predicted"/>
<reference evidence="1" key="1">
    <citation type="submission" date="2015-04" db="UniProtKB">
        <authorList>
            <consortium name="EnsemblPlants"/>
        </authorList>
    </citation>
    <scope>IDENTIFICATION</scope>
</reference>
<dbReference type="HOGENOM" id="CLU_2254445_0_0_1"/>
<organism evidence="1">
    <name type="scientific">Oryza meridionalis</name>
    <dbReference type="NCBI Taxonomy" id="40149"/>
    <lineage>
        <taxon>Eukaryota</taxon>
        <taxon>Viridiplantae</taxon>
        <taxon>Streptophyta</taxon>
        <taxon>Embryophyta</taxon>
        <taxon>Tracheophyta</taxon>
        <taxon>Spermatophyta</taxon>
        <taxon>Magnoliopsida</taxon>
        <taxon>Liliopsida</taxon>
        <taxon>Poales</taxon>
        <taxon>Poaceae</taxon>
        <taxon>BOP clade</taxon>
        <taxon>Oryzoideae</taxon>
        <taxon>Oryzeae</taxon>
        <taxon>Oryzinae</taxon>
        <taxon>Oryza</taxon>
    </lineage>
</organism>
<dbReference type="Proteomes" id="UP000008021">
    <property type="component" value="Chromosome 7"/>
</dbReference>